<dbReference type="RefSeq" id="WP_014043954.1">
    <property type="nucleotide sequence ID" value="NC_015952.1"/>
</dbReference>
<sequence>MTTTAAATADLPTSPEKPLLLLDVDGPLNPYAAPAHRRPEGYTTHRMRPPGWEDRWQKPLRVWLKPDHGPALLALPYRLVWCSTWQTHANTFIAPVLGLPELEHVPFPSSPSRPNARLYWKTSYVVDWAAGRPFVWVDDETTKYDQEYVDDHHEGFGRIVHVKPNFGLRDDDFALINAWARDAVATSEGEPR</sequence>
<dbReference type="KEGG" id="svl:Strvi_0246"/>
<dbReference type="Proteomes" id="UP000008703">
    <property type="component" value="Plasmid pSTRVI02"/>
</dbReference>
<dbReference type="HOGENOM" id="CLU_101802_0_0_11"/>
<name>G2PHL6_STRV4</name>
<evidence type="ECO:0000313" key="1">
    <source>
        <dbReference type="EMBL" id="AEM89019.1"/>
    </source>
</evidence>
<accession>G2PHL6</accession>
<evidence type="ECO:0000313" key="2">
    <source>
        <dbReference type="Proteomes" id="UP000008703"/>
    </source>
</evidence>
<keyword evidence="1" id="KW-0614">Plasmid</keyword>
<dbReference type="eggNOG" id="COG1877">
    <property type="taxonomic scope" value="Bacteria"/>
</dbReference>
<dbReference type="AlphaFoldDB" id="G2PHL6"/>
<geneLocation type="plasmid" evidence="1 2">
    <name>pSTRVI02</name>
</geneLocation>
<organism evidence="1 2">
    <name type="scientific">Streptomyces violaceusniger (strain Tu 4113)</name>
    <dbReference type="NCBI Taxonomy" id="653045"/>
    <lineage>
        <taxon>Bacteria</taxon>
        <taxon>Bacillati</taxon>
        <taxon>Actinomycetota</taxon>
        <taxon>Actinomycetes</taxon>
        <taxon>Kitasatosporales</taxon>
        <taxon>Streptomycetaceae</taxon>
        <taxon>Streptomyces</taxon>
        <taxon>Streptomyces violaceusniger group</taxon>
    </lineage>
</organism>
<evidence type="ECO:0008006" key="3">
    <source>
        <dbReference type="Google" id="ProtNLM"/>
    </source>
</evidence>
<reference evidence="1" key="1">
    <citation type="submission" date="2011-08" db="EMBL/GenBank/DDBJ databases">
        <title>Complete sequence of plasmid 2 of Streptomyces violaceusniger Tu 4113.</title>
        <authorList>
            <consortium name="US DOE Joint Genome Institute"/>
            <person name="Lucas S."/>
            <person name="Han J."/>
            <person name="Lapidus A."/>
            <person name="Cheng J.-F."/>
            <person name="Goodwin L."/>
            <person name="Pitluck S."/>
            <person name="Peters L."/>
            <person name="Ivanova N."/>
            <person name="Daligault H."/>
            <person name="Detter J.C."/>
            <person name="Han C."/>
            <person name="Tapia R."/>
            <person name="Land M."/>
            <person name="Hauser L."/>
            <person name="Kyrpides N."/>
            <person name="Ivanova N."/>
            <person name="Pagani I."/>
            <person name="Hagen A."/>
            <person name="Katz L."/>
            <person name="Fiedler H.-P."/>
            <person name="Keasling J."/>
            <person name="Fortman J."/>
            <person name="Woyke T."/>
        </authorList>
    </citation>
    <scope>NUCLEOTIDE SEQUENCE [LARGE SCALE GENOMIC DNA]</scope>
    <source>
        <strain evidence="1">Tu 4113</strain>
        <plasmid evidence="1">pSTRVI02</plasmid>
    </source>
</reference>
<gene>
    <name evidence="1" type="ORF">Strvi_0246</name>
</gene>
<proteinExistence type="predicted"/>
<dbReference type="EMBL" id="CP002996">
    <property type="protein sequence ID" value="AEM89019.1"/>
    <property type="molecule type" value="Genomic_DNA"/>
</dbReference>
<keyword evidence="2" id="KW-1185">Reference proteome</keyword>
<protein>
    <recommendedName>
        <fullName evidence="3">Secreted protein</fullName>
    </recommendedName>
</protein>
<dbReference type="Pfam" id="PF18143">
    <property type="entry name" value="HAD_SAK_2"/>
    <property type="match status" value="1"/>
</dbReference>